<dbReference type="GO" id="GO:0016706">
    <property type="term" value="F:2-oxoglutarate-dependent dioxygenase activity"/>
    <property type="evidence" value="ECO:0007669"/>
    <property type="project" value="TreeGrafter"/>
</dbReference>
<proteinExistence type="predicted"/>
<dbReference type="PROSITE" id="PS51471">
    <property type="entry name" value="FE2OG_OXY"/>
    <property type="match status" value="1"/>
</dbReference>
<keyword evidence="4" id="KW-1185">Reference proteome</keyword>
<evidence type="ECO:0000313" key="3">
    <source>
        <dbReference type="EMBL" id="OJA18092.1"/>
    </source>
</evidence>
<dbReference type="Gene3D" id="2.60.120.590">
    <property type="entry name" value="Alpha-ketoglutarate-dependent dioxygenase AlkB-like"/>
    <property type="match status" value="1"/>
</dbReference>
<dbReference type="OrthoDB" id="412814at2759"/>
<comment type="caution">
    <text evidence="3">The sequence shown here is derived from an EMBL/GenBank/DDBJ whole genome shotgun (WGS) entry which is preliminary data.</text>
</comment>
<dbReference type="Pfam" id="PF13532">
    <property type="entry name" value="2OG-FeII_Oxy_2"/>
    <property type="match status" value="1"/>
</dbReference>
<dbReference type="PANTHER" id="PTHR21052:SF0">
    <property type="entry name" value="ALPHA-KETOGLUTARATE-DEPENDENT DIOXYGENASE ALKB HOMOLOG 7, MITOCHONDRIAL"/>
    <property type="match status" value="1"/>
</dbReference>
<dbReference type="AlphaFoldDB" id="A0A1J8R2G9"/>
<feature type="domain" description="Fe2OG dioxygenase" evidence="2">
    <location>
        <begin position="308"/>
        <end position="435"/>
    </location>
</feature>
<gene>
    <name evidence="3" type="ORF">AZE42_04167</name>
</gene>
<dbReference type="InterPro" id="IPR013078">
    <property type="entry name" value="His_Pase_superF_clade-1"/>
</dbReference>
<dbReference type="Gene3D" id="3.40.50.1240">
    <property type="entry name" value="Phosphoglycerate mutase-like"/>
    <property type="match status" value="1"/>
</dbReference>
<dbReference type="GO" id="GO:0006974">
    <property type="term" value="P:DNA damage response"/>
    <property type="evidence" value="ECO:0007669"/>
    <property type="project" value="InterPro"/>
</dbReference>
<dbReference type="PANTHER" id="PTHR21052">
    <property type="entry name" value="SPERMATOGENESIS ASSOCIATED 11-RELATED"/>
    <property type="match status" value="1"/>
</dbReference>
<dbReference type="InterPro" id="IPR005123">
    <property type="entry name" value="Oxoglu/Fe-dep_dioxygenase_dom"/>
</dbReference>
<dbReference type="InterPro" id="IPR027450">
    <property type="entry name" value="AlkB-like"/>
</dbReference>
<reference evidence="3 4" key="1">
    <citation type="submission" date="2016-03" db="EMBL/GenBank/DDBJ databases">
        <title>Comparative genomics of the ectomycorrhizal sister species Rhizopogon vinicolor and Rhizopogon vesiculosus (Basidiomycota: Boletales) reveals a divergence of the mating type B locus.</title>
        <authorList>
            <person name="Mujic A.B."/>
            <person name="Kuo A."/>
            <person name="Tritt A."/>
            <person name="Lipzen A."/>
            <person name="Chen C."/>
            <person name="Johnson J."/>
            <person name="Sharma A."/>
            <person name="Barry K."/>
            <person name="Grigoriev I.V."/>
            <person name="Spatafora J.W."/>
        </authorList>
    </citation>
    <scope>NUCLEOTIDE SEQUENCE [LARGE SCALE GENOMIC DNA]</scope>
    <source>
        <strain evidence="3 4">AM-OR11-056</strain>
    </source>
</reference>
<dbReference type="Proteomes" id="UP000183567">
    <property type="component" value="Unassembled WGS sequence"/>
</dbReference>
<protein>
    <recommendedName>
        <fullName evidence="2">Fe2OG dioxygenase domain-containing protein</fullName>
    </recommendedName>
</protein>
<evidence type="ECO:0000259" key="2">
    <source>
        <dbReference type="PROSITE" id="PS51471"/>
    </source>
</evidence>
<dbReference type="Pfam" id="PF00300">
    <property type="entry name" value="His_Phos_1"/>
    <property type="match status" value="1"/>
</dbReference>
<sequence>MIADAELTELGKDQAKLAHDVWKEELKFGIPVPGKLYCSPLTRAVHTNAITFDSIIPEPHRTMIIENLREVNSVHTCDKRRTRTYIKQAFPGFDIEEGFTEEDKLWDPHVRETYAEIDARVGGVLDMIFEQDQEQFISITAHGGVFGAVLRVTKQNKLILPVGGALSNFSKGEHDALSRVDHDAYATSHFSEGSDSDSDVDSLFDEPQIDIAMRTAPPITGLFVPPVRLPPEMANDIVQQCMSLYFDGRDVNQIMLFGRTTSEHHGSTGSGLPTFLITLLHQLAELLRDHLPEPVHEMLFPPRDAPPRARQAILNLYHPGEGISPHIDLLKRFDDGIIGVSFGSGCVMSFERVKGQEKEPIGKEEEGGPPDKDRWDLYLEDRSVLVLSEDARYNWTHGIDGRPKDFVVSEKGDGQEEPEWIERGTRMSITFRWLLPGADIVGGPDP</sequence>
<dbReference type="SUPFAM" id="SSF51197">
    <property type="entry name" value="Clavaminate synthase-like"/>
    <property type="match status" value="1"/>
</dbReference>
<dbReference type="InterPro" id="IPR032870">
    <property type="entry name" value="ALKBH7-like"/>
</dbReference>
<name>A0A1J8R2G9_9AGAM</name>
<dbReference type="GO" id="GO:0005759">
    <property type="term" value="C:mitochondrial matrix"/>
    <property type="evidence" value="ECO:0007669"/>
    <property type="project" value="TreeGrafter"/>
</dbReference>
<accession>A0A1J8R2G9</accession>
<dbReference type="InterPro" id="IPR029033">
    <property type="entry name" value="His_PPase_superfam"/>
</dbReference>
<evidence type="ECO:0000256" key="1">
    <source>
        <dbReference type="SAM" id="MobiDB-lite"/>
    </source>
</evidence>
<dbReference type="InterPro" id="IPR037151">
    <property type="entry name" value="AlkB-like_sf"/>
</dbReference>
<evidence type="ECO:0000313" key="4">
    <source>
        <dbReference type="Proteomes" id="UP000183567"/>
    </source>
</evidence>
<dbReference type="GO" id="GO:0006631">
    <property type="term" value="P:fatty acid metabolic process"/>
    <property type="evidence" value="ECO:0007669"/>
    <property type="project" value="TreeGrafter"/>
</dbReference>
<feature type="region of interest" description="Disordered" evidence="1">
    <location>
        <begin position="354"/>
        <end position="374"/>
    </location>
</feature>
<organism evidence="3 4">
    <name type="scientific">Rhizopogon vesiculosus</name>
    <dbReference type="NCBI Taxonomy" id="180088"/>
    <lineage>
        <taxon>Eukaryota</taxon>
        <taxon>Fungi</taxon>
        <taxon>Dikarya</taxon>
        <taxon>Basidiomycota</taxon>
        <taxon>Agaricomycotina</taxon>
        <taxon>Agaricomycetes</taxon>
        <taxon>Agaricomycetidae</taxon>
        <taxon>Boletales</taxon>
        <taxon>Suillineae</taxon>
        <taxon>Rhizopogonaceae</taxon>
        <taxon>Rhizopogon</taxon>
    </lineage>
</organism>
<dbReference type="SUPFAM" id="SSF53254">
    <property type="entry name" value="Phosphoglycerate mutase-like"/>
    <property type="match status" value="1"/>
</dbReference>
<dbReference type="EMBL" id="LVVM01001643">
    <property type="protein sequence ID" value="OJA18092.1"/>
    <property type="molecule type" value="Genomic_DNA"/>
</dbReference>